<dbReference type="OrthoDB" id="2326982at2"/>
<feature type="domain" description="Transposase TnpC homeodomain" evidence="2">
    <location>
        <begin position="25"/>
        <end position="64"/>
    </location>
</feature>
<dbReference type="Proteomes" id="UP000660801">
    <property type="component" value="Unassembled WGS sequence"/>
</dbReference>
<dbReference type="Pfam" id="PF13007">
    <property type="entry name" value="LZ_Tnp_IS66"/>
    <property type="match status" value="1"/>
</dbReference>
<proteinExistence type="predicted"/>
<dbReference type="AlphaFoldDB" id="A0A917AB43"/>
<sequence length="68" mass="7731">MEELLAIIKQQAAVNQQLTNELALLREQVAYLTQKLYGKSSEKVAYQPGQLSLFEEEPLPEEDADLPR</sequence>
<protein>
    <recommendedName>
        <fullName evidence="2">Transposase TnpC homeodomain domain-containing protein</fullName>
    </recommendedName>
</protein>
<organism evidence="3 4">
    <name type="scientific">Streptococcus himalayensis</name>
    <dbReference type="NCBI Taxonomy" id="1888195"/>
    <lineage>
        <taxon>Bacteria</taxon>
        <taxon>Bacillati</taxon>
        <taxon>Bacillota</taxon>
        <taxon>Bacilli</taxon>
        <taxon>Lactobacillales</taxon>
        <taxon>Streptococcaceae</taxon>
        <taxon>Streptococcus</taxon>
    </lineage>
</organism>
<accession>A0A917AB43</accession>
<evidence type="ECO:0000313" key="4">
    <source>
        <dbReference type="Proteomes" id="UP000660801"/>
    </source>
</evidence>
<dbReference type="EMBL" id="BMJN01000066">
    <property type="protein sequence ID" value="GGE38310.1"/>
    <property type="molecule type" value="Genomic_DNA"/>
</dbReference>
<reference evidence="3" key="2">
    <citation type="submission" date="2020-09" db="EMBL/GenBank/DDBJ databases">
        <authorList>
            <person name="Sun Q."/>
            <person name="Zhou Y."/>
        </authorList>
    </citation>
    <scope>NUCLEOTIDE SEQUENCE</scope>
    <source>
        <strain evidence="3">CGMCC 1.15533</strain>
    </source>
</reference>
<keyword evidence="4" id="KW-1185">Reference proteome</keyword>
<evidence type="ECO:0000256" key="1">
    <source>
        <dbReference type="SAM" id="Coils"/>
    </source>
</evidence>
<feature type="coiled-coil region" evidence="1">
    <location>
        <begin position="1"/>
        <end position="35"/>
    </location>
</feature>
<dbReference type="InterPro" id="IPR024463">
    <property type="entry name" value="Transposase_TnpC_homeodom"/>
</dbReference>
<dbReference type="RefSeq" id="WP_068993941.1">
    <property type="nucleotide sequence ID" value="NZ_BMJN01000066.1"/>
</dbReference>
<name>A0A917AB43_9STRE</name>
<gene>
    <name evidence="3" type="ORF">GCM10011510_19630</name>
</gene>
<reference evidence="3" key="1">
    <citation type="journal article" date="2014" name="Int. J. Syst. Evol. Microbiol.">
        <title>Complete genome sequence of Corynebacterium casei LMG S-19264T (=DSM 44701T), isolated from a smear-ripened cheese.</title>
        <authorList>
            <consortium name="US DOE Joint Genome Institute (JGI-PGF)"/>
            <person name="Walter F."/>
            <person name="Albersmeier A."/>
            <person name="Kalinowski J."/>
            <person name="Ruckert C."/>
        </authorList>
    </citation>
    <scope>NUCLEOTIDE SEQUENCE</scope>
    <source>
        <strain evidence="3">CGMCC 1.15533</strain>
    </source>
</reference>
<evidence type="ECO:0000313" key="3">
    <source>
        <dbReference type="EMBL" id="GGE38310.1"/>
    </source>
</evidence>
<evidence type="ECO:0000259" key="2">
    <source>
        <dbReference type="Pfam" id="PF13007"/>
    </source>
</evidence>
<comment type="caution">
    <text evidence="3">The sequence shown here is derived from an EMBL/GenBank/DDBJ whole genome shotgun (WGS) entry which is preliminary data.</text>
</comment>
<keyword evidence="1" id="KW-0175">Coiled coil</keyword>